<evidence type="ECO:0000259" key="2">
    <source>
        <dbReference type="Pfam" id="PF17389"/>
    </source>
</evidence>
<dbReference type="Proteomes" id="UP000664132">
    <property type="component" value="Unassembled WGS sequence"/>
</dbReference>
<dbReference type="PROSITE" id="PS51257">
    <property type="entry name" value="PROKAR_LIPOPROTEIN"/>
    <property type="match status" value="1"/>
</dbReference>
<dbReference type="Pfam" id="PF17389">
    <property type="entry name" value="Bac_rhamnosid6H"/>
    <property type="match status" value="1"/>
</dbReference>
<keyword evidence="1" id="KW-0732">Signal</keyword>
<dbReference type="Gene3D" id="1.50.10.10">
    <property type="match status" value="1"/>
</dbReference>
<feature type="chain" id="PRO_5034138642" description="Alpha-L-rhamnosidase six-hairpin glycosidase domain-containing protein" evidence="1">
    <location>
        <begin position="22"/>
        <end position="704"/>
    </location>
</feature>
<organism evidence="3 4">
    <name type="scientific">Cadophora malorum</name>
    <dbReference type="NCBI Taxonomy" id="108018"/>
    <lineage>
        <taxon>Eukaryota</taxon>
        <taxon>Fungi</taxon>
        <taxon>Dikarya</taxon>
        <taxon>Ascomycota</taxon>
        <taxon>Pezizomycotina</taxon>
        <taxon>Leotiomycetes</taxon>
        <taxon>Helotiales</taxon>
        <taxon>Ploettnerulaceae</taxon>
        <taxon>Cadophora</taxon>
    </lineage>
</organism>
<dbReference type="InterPro" id="IPR012341">
    <property type="entry name" value="6hp_glycosidase-like_sf"/>
</dbReference>
<accession>A0A8H7T5T6</accession>
<dbReference type="GO" id="GO:0005975">
    <property type="term" value="P:carbohydrate metabolic process"/>
    <property type="evidence" value="ECO:0007669"/>
    <property type="project" value="InterPro"/>
</dbReference>
<dbReference type="InterPro" id="IPR008928">
    <property type="entry name" value="6-hairpin_glycosidase_sf"/>
</dbReference>
<protein>
    <recommendedName>
        <fullName evidence="2">Alpha-L-rhamnosidase six-hairpin glycosidase domain-containing protein</fullName>
    </recommendedName>
</protein>
<dbReference type="InterPro" id="IPR035396">
    <property type="entry name" value="Bac_rhamnosid6H"/>
</dbReference>
<proteinExistence type="predicted"/>
<gene>
    <name evidence="3" type="ORF">IFR04_013202</name>
</gene>
<reference evidence="3" key="1">
    <citation type="submission" date="2021-02" db="EMBL/GenBank/DDBJ databases">
        <title>Genome sequence Cadophora malorum strain M34.</title>
        <authorList>
            <person name="Stefanovic E."/>
            <person name="Vu D."/>
            <person name="Scully C."/>
            <person name="Dijksterhuis J."/>
            <person name="Roader J."/>
            <person name="Houbraken J."/>
        </authorList>
    </citation>
    <scope>NUCLEOTIDE SEQUENCE</scope>
    <source>
        <strain evidence="3">M34</strain>
    </source>
</reference>
<evidence type="ECO:0000313" key="3">
    <source>
        <dbReference type="EMBL" id="KAG4413662.1"/>
    </source>
</evidence>
<dbReference type="GO" id="GO:0003824">
    <property type="term" value="F:catalytic activity"/>
    <property type="evidence" value="ECO:0007669"/>
    <property type="project" value="UniProtKB-ARBA"/>
</dbReference>
<dbReference type="OrthoDB" id="10036721at2759"/>
<dbReference type="AlphaFoldDB" id="A0A8H7T5T6"/>
<dbReference type="SUPFAM" id="SSF48208">
    <property type="entry name" value="Six-hairpin glycosidases"/>
    <property type="match status" value="1"/>
</dbReference>
<feature type="domain" description="Alpha-L-rhamnosidase six-hairpin glycosidase" evidence="2">
    <location>
        <begin position="260"/>
        <end position="495"/>
    </location>
</feature>
<evidence type="ECO:0000256" key="1">
    <source>
        <dbReference type="SAM" id="SignalP"/>
    </source>
</evidence>
<comment type="caution">
    <text evidence="3">The sequence shown here is derived from an EMBL/GenBank/DDBJ whole genome shotgun (WGS) entry which is preliminary data.</text>
</comment>
<evidence type="ECO:0000313" key="4">
    <source>
        <dbReference type="Proteomes" id="UP000664132"/>
    </source>
</evidence>
<dbReference type="EMBL" id="JAFJYH010000302">
    <property type="protein sequence ID" value="KAG4413662.1"/>
    <property type="molecule type" value="Genomic_DNA"/>
</dbReference>
<dbReference type="PANTHER" id="PTHR34987">
    <property type="entry name" value="C, PUTATIVE (AFU_ORTHOLOGUE AFUA_3G02880)-RELATED"/>
    <property type="match status" value="1"/>
</dbReference>
<keyword evidence="4" id="KW-1185">Reference proteome</keyword>
<dbReference type="PANTHER" id="PTHR34987:SF6">
    <property type="entry name" value="ALPHA-L-RHAMNOSIDASE SIX-HAIRPIN GLYCOSIDASE DOMAIN-CONTAINING PROTEIN"/>
    <property type="match status" value="1"/>
</dbReference>
<name>A0A8H7T5T6_9HELO</name>
<sequence length="704" mass="75782">MRVPNILFVLAWISLSACVSASNPQQRHNLAPYSRKVRATGVLKTSGNITHDGTRKLAPDQTFTLSGPNATITYDFGQMTAGYPTILFKDAKCSGKTCSTIELPGFNCSSPCQGLGVAFSESLQGVGYASDLSVLYSHVDGTLYIPMVKGSYSVPSQWARGSFRYLTLSLGPKTSPDTSVKLQLSHVYFTAQPNNPRLDDYSGYFHSSDDLLNRIWYAGAYTLQLSTVSANSSIQRSYLGQASGWANNAQANGLGPNEVMLTDGAKRDRNGWAGDLAVATNVALVSNNKDNLASVRNALKTCFVLQDADTGYFPYAGSPFGDFFLSVGAGYVSDTYNLWTIVGYAEYILLSGDVTFGKQYWDQIIRSLHATYSYVDPITGLFNGTRGADWGRIGQGGKNTALNALYFHTLNLMARVTKSIGSDGGDVAKWLSMAARIKSSVNDLLYDEKAGLFFDNTTSAGRSLYPQDGNVAAIRFNLTQSATQTVTIANNLSNRLAKFGAPAPELPGAISPFMGSLEVDAQFLATPGDASRALNLIRTQWKYMMQTFSNSTFIEGYGSDGSLTYPFYPGGSTFISHAHVWSTGPTYSLLNRLVGLRVNPVDIDSADGAWVFQPSVQGSGVSFADGGFKTFLGSWSAGWKVDGRRLSGSIDVPSGLLGTIYIPVSKFGSSVKVDGKKVRTSNMSGGFIRVPNVAGGKHTFEVRN</sequence>
<dbReference type="Gene3D" id="2.60.420.10">
    <property type="entry name" value="Maltose phosphorylase, domain 3"/>
    <property type="match status" value="1"/>
</dbReference>
<feature type="signal peptide" evidence="1">
    <location>
        <begin position="1"/>
        <end position="21"/>
    </location>
</feature>